<dbReference type="InterPro" id="IPR001279">
    <property type="entry name" value="Metallo-B-lactamas"/>
</dbReference>
<evidence type="ECO:0000256" key="4">
    <source>
        <dbReference type="ARBA" id="ARBA00022723"/>
    </source>
</evidence>
<evidence type="ECO:0000256" key="8">
    <source>
        <dbReference type="HAMAP-Rule" id="MF_01818"/>
    </source>
</evidence>
<evidence type="ECO:0000256" key="3">
    <source>
        <dbReference type="ARBA" id="ARBA00022722"/>
    </source>
</evidence>
<dbReference type="NCBIfam" id="NF000801">
    <property type="entry name" value="PRK00055.1-3"/>
    <property type="match status" value="1"/>
</dbReference>
<keyword evidence="6 8" id="KW-0378">Hydrolase</keyword>
<accession>A0ABW4BQW8</accession>
<organism evidence="10 11">
    <name type="scientific">Lapidilactobacillus gannanensis</name>
    <dbReference type="NCBI Taxonomy" id="2486002"/>
    <lineage>
        <taxon>Bacteria</taxon>
        <taxon>Bacillati</taxon>
        <taxon>Bacillota</taxon>
        <taxon>Bacilli</taxon>
        <taxon>Lactobacillales</taxon>
        <taxon>Lactobacillaceae</taxon>
        <taxon>Lapidilactobacillus</taxon>
    </lineage>
</organism>
<dbReference type="HAMAP" id="MF_01818">
    <property type="entry name" value="RNase_Z_BN"/>
    <property type="match status" value="1"/>
</dbReference>
<evidence type="ECO:0000259" key="9">
    <source>
        <dbReference type="SMART" id="SM00849"/>
    </source>
</evidence>
<keyword evidence="11" id="KW-1185">Reference proteome</keyword>
<feature type="binding site" evidence="8">
    <location>
        <position position="68"/>
    </location>
    <ligand>
        <name>Zn(2+)</name>
        <dbReference type="ChEBI" id="CHEBI:29105"/>
        <label>2</label>
        <note>catalytic</note>
    </ligand>
</feature>
<dbReference type="GO" id="GO:0042781">
    <property type="term" value="F:3'-tRNA processing endoribonuclease activity"/>
    <property type="evidence" value="ECO:0007669"/>
    <property type="project" value="UniProtKB-EC"/>
</dbReference>
<comment type="function">
    <text evidence="8">Zinc phosphodiesterase, which displays some tRNA 3'-processing endonuclease activity. Probably involved in tRNA maturation, by removing a 3'-trailer from precursor tRNA.</text>
</comment>
<dbReference type="RefSeq" id="WP_125650617.1">
    <property type="nucleotide sequence ID" value="NZ_JBHTOH010000082.1"/>
</dbReference>
<evidence type="ECO:0000313" key="10">
    <source>
        <dbReference type="EMBL" id="MFD1411588.1"/>
    </source>
</evidence>
<evidence type="ECO:0000256" key="1">
    <source>
        <dbReference type="ARBA" id="ARBA00011738"/>
    </source>
</evidence>
<keyword evidence="5 8" id="KW-0255">Endonuclease</keyword>
<dbReference type="CDD" id="cd07717">
    <property type="entry name" value="RNaseZ_ZiPD-like_MBL-fold"/>
    <property type="match status" value="1"/>
</dbReference>
<dbReference type="InterPro" id="IPR013471">
    <property type="entry name" value="RNase_Z/BN"/>
</dbReference>
<keyword evidence="4 8" id="KW-0479">Metal-binding</keyword>
<comment type="cofactor">
    <cofactor evidence="8">
        <name>Zn(2+)</name>
        <dbReference type="ChEBI" id="CHEBI:29105"/>
    </cofactor>
    <text evidence="8">Binds 2 Zn(2+) ions.</text>
</comment>
<feature type="binding site" evidence="8">
    <location>
        <position position="270"/>
    </location>
    <ligand>
        <name>Zn(2+)</name>
        <dbReference type="ChEBI" id="CHEBI:29105"/>
        <label>2</label>
        <note>catalytic</note>
    </ligand>
</feature>
<gene>
    <name evidence="8 10" type="primary">rnz</name>
    <name evidence="10" type="ORF">ACFQ4R_08335</name>
</gene>
<dbReference type="NCBIfam" id="TIGR02651">
    <property type="entry name" value="RNase_Z"/>
    <property type="match status" value="1"/>
</dbReference>
<feature type="domain" description="Metallo-beta-lactamase" evidence="9">
    <location>
        <begin position="18"/>
        <end position="195"/>
    </location>
</feature>
<dbReference type="EC" id="3.1.26.11" evidence="8"/>
<feature type="binding site" evidence="8">
    <location>
        <position position="212"/>
    </location>
    <ligand>
        <name>Zn(2+)</name>
        <dbReference type="ChEBI" id="CHEBI:29105"/>
        <label>2</label>
        <note>catalytic</note>
    </ligand>
</feature>
<reference evidence="11" key="1">
    <citation type="journal article" date="2019" name="Int. J. Syst. Evol. Microbiol.">
        <title>The Global Catalogue of Microorganisms (GCM) 10K type strain sequencing project: providing services to taxonomists for standard genome sequencing and annotation.</title>
        <authorList>
            <consortium name="The Broad Institute Genomics Platform"/>
            <consortium name="The Broad Institute Genome Sequencing Center for Infectious Disease"/>
            <person name="Wu L."/>
            <person name="Ma J."/>
        </authorList>
    </citation>
    <scope>NUCLEOTIDE SEQUENCE [LARGE SCALE GENOMIC DNA]</scope>
    <source>
        <strain evidence="11">CCM 8937</strain>
    </source>
</reference>
<keyword evidence="7 8" id="KW-0862">Zinc</keyword>
<dbReference type="InterPro" id="IPR036866">
    <property type="entry name" value="RibonucZ/Hydroxyglut_hydro"/>
</dbReference>
<dbReference type="EMBL" id="JBHTOH010000082">
    <property type="protein sequence ID" value="MFD1411588.1"/>
    <property type="molecule type" value="Genomic_DNA"/>
</dbReference>
<feature type="binding site" evidence="8">
    <location>
        <position position="65"/>
    </location>
    <ligand>
        <name>Zn(2+)</name>
        <dbReference type="ChEBI" id="CHEBI:29105"/>
        <label>1</label>
        <note>catalytic</note>
    </ligand>
</feature>
<evidence type="ECO:0000313" key="11">
    <source>
        <dbReference type="Proteomes" id="UP001597191"/>
    </source>
</evidence>
<feature type="binding site" evidence="8">
    <location>
        <position position="63"/>
    </location>
    <ligand>
        <name>Zn(2+)</name>
        <dbReference type="ChEBI" id="CHEBI:29105"/>
        <label>1</label>
        <note>catalytic</note>
    </ligand>
</feature>
<dbReference type="PANTHER" id="PTHR46018">
    <property type="entry name" value="ZINC PHOSPHODIESTERASE ELAC PROTEIN 1"/>
    <property type="match status" value="1"/>
</dbReference>
<feature type="active site" description="Proton acceptor" evidence="8">
    <location>
        <position position="67"/>
    </location>
</feature>
<protein>
    <recommendedName>
        <fullName evidence="8">Ribonuclease Z</fullName>
        <shortName evidence="8">RNase Z</shortName>
        <ecNumber evidence="8">3.1.26.11</ecNumber>
    </recommendedName>
    <alternativeName>
        <fullName evidence="8">tRNA 3 endonuclease</fullName>
    </alternativeName>
    <alternativeName>
        <fullName evidence="8">tRNase Z</fullName>
    </alternativeName>
</protein>
<keyword evidence="3 8" id="KW-0540">Nuclease</keyword>
<dbReference type="PANTHER" id="PTHR46018:SF2">
    <property type="entry name" value="ZINC PHOSPHODIESTERASE ELAC PROTEIN 1"/>
    <property type="match status" value="1"/>
</dbReference>
<dbReference type="Proteomes" id="UP001597191">
    <property type="component" value="Unassembled WGS sequence"/>
</dbReference>
<comment type="catalytic activity">
    <reaction evidence="8">
        <text>Endonucleolytic cleavage of RNA, removing extra 3' nucleotides from tRNA precursor, generating 3' termini of tRNAs. A 3'-hydroxy group is left at the tRNA terminus and a 5'-phosphoryl group is left at the trailer molecule.</text>
        <dbReference type="EC" id="3.1.26.11"/>
    </reaction>
</comment>
<evidence type="ECO:0000256" key="5">
    <source>
        <dbReference type="ARBA" id="ARBA00022759"/>
    </source>
</evidence>
<proteinExistence type="inferred from homology"/>
<feature type="binding site" evidence="8">
    <location>
        <position position="67"/>
    </location>
    <ligand>
        <name>Zn(2+)</name>
        <dbReference type="ChEBI" id="CHEBI:29105"/>
        <label>2</label>
        <note>catalytic</note>
    </ligand>
</feature>
<evidence type="ECO:0000256" key="6">
    <source>
        <dbReference type="ARBA" id="ARBA00022801"/>
    </source>
</evidence>
<comment type="similarity">
    <text evidence="8">Belongs to the RNase Z family.</text>
</comment>
<dbReference type="SUPFAM" id="SSF56281">
    <property type="entry name" value="Metallo-hydrolase/oxidoreductase"/>
    <property type="match status" value="1"/>
</dbReference>
<feature type="binding site" evidence="8">
    <location>
        <position position="212"/>
    </location>
    <ligand>
        <name>Zn(2+)</name>
        <dbReference type="ChEBI" id="CHEBI:29105"/>
        <label>1</label>
        <note>catalytic</note>
    </ligand>
</feature>
<feature type="binding site" evidence="8">
    <location>
        <position position="141"/>
    </location>
    <ligand>
        <name>Zn(2+)</name>
        <dbReference type="ChEBI" id="CHEBI:29105"/>
        <label>1</label>
        <note>catalytic</note>
    </ligand>
</feature>
<comment type="caution">
    <text evidence="10">The sequence shown here is derived from an EMBL/GenBank/DDBJ whole genome shotgun (WGS) entry which is preliminary data.</text>
</comment>
<dbReference type="Pfam" id="PF23023">
    <property type="entry name" value="Anti-Pycsar_Apyc1"/>
    <property type="match status" value="1"/>
</dbReference>
<name>A0ABW4BQW8_9LACO</name>
<sequence>MELEFLGTGAGVPARGRNVTSIALKMLDERNEVWLFDCGEGTQQQILQTTIKPRKINKIFITHLHGDHIYGLPGFLASRSNQGGDTPLDIYGPVGIKEYVQTSLNITGTHLSYRLRFHEITKPGVVFTDKKIKVSQLPLDHRIDCYGYRVEEAALPGELLVAKLQQEQVPSGPIYGKLKAGQTITLADGRVLDGHDYLGPAKPGRVVTIIGDTRKTANISLLAADADVLVHESTFGQHESKLAHQYYHSTSTQAAQVAVKSHCQRLILTHISARYLGKGAHQLQTEARQIFPATRVANDFDVFSVPFPTQSV</sequence>
<keyword evidence="2 8" id="KW-0819">tRNA processing</keyword>
<evidence type="ECO:0000256" key="7">
    <source>
        <dbReference type="ARBA" id="ARBA00022833"/>
    </source>
</evidence>
<evidence type="ECO:0000256" key="2">
    <source>
        <dbReference type="ARBA" id="ARBA00022694"/>
    </source>
</evidence>
<dbReference type="Gene3D" id="3.60.15.10">
    <property type="entry name" value="Ribonuclease Z/Hydroxyacylglutathione hydrolase-like"/>
    <property type="match status" value="1"/>
</dbReference>
<comment type="subunit">
    <text evidence="1 8">Homodimer.</text>
</comment>
<dbReference type="SMART" id="SM00849">
    <property type="entry name" value="Lactamase_B"/>
    <property type="match status" value="1"/>
</dbReference>